<dbReference type="Pfam" id="PF00805">
    <property type="entry name" value="Pentapeptide"/>
    <property type="match status" value="2"/>
</dbReference>
<organism evidence="2 3">
    <name type="scientific">[Phormidium ambiguum] IAM M-71</name>
    <dbReference type="NCBI Taxonomy" id="454136"/>
    <lineage>
        <taxon>Bacteria</taxon>
        <taxon>Bacillati</taxon>
        <taxon>Cyanobacteriota</taxon>
        <taxon>Cyanophyceae</taxon>
        <taxon>Oscillatoriophycideae</taxon>
        <taxon>Aerosakkonematales</taxon>
        <taxon>Aerosakkonemataceae</taxon>
        <taxon>Floridanema</taxon>
    </lineage>
</organism>
<dbReference type="PANTHER" id="PTHR14136:SF17">
    <property type="entry name" value="BTB_POZ DOMAIN-CONTAINING PROTEIN KCTD9"/>
    <property type="match status" value="1"/>
</dbReference>
<dbReference type="SUPFAM" id="SSF141571">
    <property type="entry name" value="Pentapeptide repeat-like"/>
    <property type="match status" value="1"/>
</dbReference>
<dbReference type="Gene3D" id="2.160.20.80">
    <property type="entry name" value="E3 ubiquitin-protein ligase SopA"/>
    <property type="match status" value="2"/>
</dbReference>
<dbReference type="EMBL" id="MRCE01000015">
    <property type="protein sequence ID" value="OKH36705.1"/>
    <property type="molecule type" value="Genomic_DNA"/>
</dbReference>
<dbReference type="InterPro" id="IPR051082">
    <property type="entry name" value="Pentapeptide-BTB/POZ_domain"/>
</dbReference>
<dbReference type="PANTHER" id="PTHR14136">
    <property type="entry name" value="BTB_POZ DOMAIN-CONTAINING PROTEIN KCTD9"/>
    <property type="match status" value="1"/>
</dbReference>
<keyword evidence="1" id="KW-0812">Transmembrane</keyword>
<evidence type="ECO:0000313" key="3">
    <source>
        <dbReference type="Proteomes" id="UP000185860"/>
    </source>
</evidence>
<dbReference type="InterPro" id="IPR001646">
    <property type="entry name" value="5peptide_repeat"/>
</dbReference>
<sequence>MLQPNPLELAKQGHPKARESLINRQMQPKGITAKVALNFIAKRLISQFLVVIFLLVATLLIVTSAAKADALVTIESKSTFTFVDCKFSLGCDASQGRGSKTTQNLSSDINVKPGANLSGQNLQGVNLHNSDLRSSDFSGANLSGSDLSNADLSEVKLGRIKNSGNLDFTGFDWNKVKLSKEDAVKIAKTNLANQDLFDLIKSDSSNINFTGINWSKVNLSQQELITLINLKASPQVLADLVKANPGKISLSQDDLLALIKFNLNNGGVLQHPTLNSQSLIDLLSSQGKLINVDLSGINLQKADLSGADLSKANLKAAKMPNGTIYRP</sequence>
<dbReference type="OrthoDB" id="444638at2"/>
<evidence type="ECO:0000256" key="1">
    <source>
        <dbReference type="SAM" id="Phobius"/>
    </source>
</evidence>
<dbReference type="AlphaFoldDB" id="A0A1U7IHU5"/>
<protein>
    <recommendedName>
        <fullName evidence="4">Low-complexity protein</fullName>
    </recommendedName>
</protein>
<comment type="caution">
    <text evidence="2">The sequence shown here is derived from an EMBL/GenBank/DDBJ whole genome shotgun (WGS) entry which is preliminary data.</text>
</comment>
<evidence type="ECO:0008006" key="4">
    <source>
        <dbReference type="Google" id="ProtNLM"/>
    </source>
</evidence>
<name>A0A1U7IHU5_9CYAN</name>
<proteinExistence type="predicted"/>
<accession>A0A1U7IHU5</accession>
<dbReference type="RefSeq" id="WP_073594670.1">
    <property type="nucleotide sequence ID" value="NZ_MRCE01000015.1"/>
</dbReference>
<feature type="transmembrane region" description="Helical" evidence="1">
    <location>
        <begin position="44"/>
        <end position="66"/>
    </location>
</feature>
<evidence type="ECO:0000313" key="2">
    <source>
        <dbReference type="EMBL" id="OKH36705.1"/>
    </source>
</evidence>
<gene>
    <name evidence="2" type="ORF">NIES2119_16915</name>
</gene>
<reference evidence="2 3" key="1">
    <citation type="submission" date="2016-11" db="EMBL/GenBank/DDBJ databases">
        <title>Draft Genome Sequences of Nine Cyanobacterial Strains from Diverse Habitats.</title>
        <authorList>
            <person name="Zhu T."/>
            <person name="Hou S."/>
            <person name="Lu X."/>
            <person name="Hess W.R."/>
        </authorList>
    </citation>
    <scope>NUCLEOTIDE SEQUENCE [LARGE SCALE GENOMIC DNA]</scope>
    <source>
        <strain evidence="2 3">IAM M-71</strain>
    </source>
</reference>
<dbReference type="Proteomes" id="UP000185860">
    <property type="component" value="Unassembled WGS sequence"/>
</dbReference>
<dbReference type="STRING" id="454136.NIES2119_16915"/>
<keyword evidence="1" id="KW-0472">Membrane</keyword>
<keyword evidence="1" id="KW-1133">Transmembrane helix</keyword>